<evidence type="ECO:0000313" key="9">
    <source>
        <dbReference type="Proteomes" id="UP001341840"/>
    </source>
</evidence>
<feature type="domain" description="BHLH" evidence="7">
    <location>
        <begin position="150"/>
        <end position="199"/>
    </location>
</feature>
<reference evidence="8 9" key="1">
    <citation type="journal article" date="2023" name="Plants (Basel)">
        <title>Bridging the Gap: Combining Genomics and Transcriptomics Approaches to Understand Stylosanthes scabra, an Orphan Legume from the Brazilian Caatinga.</title>
        <authorList>
            <person name="Ferreira-Neto J.R.C."/>
            <person name="da Silva M.D."/>
            <person name="Binneck E."/>
            <person name="de Melo N.F."/>
            <person name="da Silva R.H."/>
            <person name="de Melo A.L.T.M."/>
            <person name="Pandolfi V."/>
            <person name="Bustamante F.O."/>
            <person name="Brasileiro-Vidal A.C."/>
            <person name="Benko-Iseppon A.M."/>
        </authorList>
    </citation>
    <scope>NUCLEOTIDE SEQUENCE [LARGE SCALE GENOMIC DNA]</scope>
    <source>
        <tissue evidence="8">Leaves</tissue>
    </source>
</reference>
<feature type="compositionally biased region" description="Basic and acidic residues" evidence="6">
    <location>
        <begin position="150"/>
        <end position="162"/>
    </location>
</feature>
<organism evidence="8 9">
    <name type="scientific">Stylosanthes scabra</name>
    <dbReference type="NCBI Taxonomy" id="79078"/>
    <lineage>
        <taxon>Eukaryota</taxon>
        <taxon>Viridiplantae</taxon>
        <taxon>Streptophyta</taxon>
        <taxon>Embryophyta</taxon>
        <taxon>Tracheophyta</taxon>
        <taxon>Spermatophyta</taxon>
        <taxon>Magnoliopsida</taxon>
        <taxon>eudicotyledons</taxon>
        <taxon>Gunneridae</taxon>
        <taxon>Pentapetalae</taxon>
        <taxon>rosids</taxon>
        <taxon>fabids</taxon>
        <taxon>Fabales</taxon>
        <taxon>Fabaceae</taxon>
        <taxon>Papilionoideae</taxon>
        <taxon>50 kb inversion clade</taxon>
        <taxon>dalbergioids sensu lato</taxon>
        <taxon>Dalbergieae</taxon>
        <taxon>Pterocarpus clade</taxon>
        <taxon>Stylosanthes</taxon>
    </lineage>
</organism>
<dbReference type="PROSITE" id="PS50888">
    <property type="entry name" value="BHLH"/>
    <property type="match status" value="1"/>
</dbReference>
<comment type="caution">
    <text evidence="8">The sequence shown here is derived from an EMBL/GenBank/DDBJ whole genome shotgun (WGS) entry which is preliminary data.</text>
</comment>
<dbReference type="PANTHER" id="PTHR45855">
    <property type="entry name" value="TRANSCRIPTION FACTOR PIF1-RELATED"/>
    <property type="match status" value="1"/>
</dbReference>
<dbReference type="PANTHER" id="PTHR45855:SF72">
    <property type="entry name" value="HELIX LOOP HELIX DNA-BINDING DOMAIN PROTEIN"/>
    <property type="match status" value="1"/>
</dbReference>
<dbReference type="Proteomes" id="UP001341840">
    <property type="component" value="Unassembled WGS sequence"/>
</dbReference>
<evidence type="ECO:0000256" key="1">
    <source>
        <dbReference type="ARBA" id="ARBA00004123"/>
    </source>
</evidence>
<feature type="compositionally biased region" description="Low complexity" evidence="6">
    <location>
        <begin position="52"/>
        <end position="68"/>
    </location>
</feature>
<dbReference type="InterPro" id="IPR036638">
    <property type="entry name" value="HLH_DNA-bd_sf"/>
</dbReference>
<protein>
    <recommendedName>
        <fullName evidence="7">BHLH domain-containing protein</fullName>
    </recommendedName>
</protein>
<dbReference type="SMART" id="SM00353">
    <property type="entry name" value="HLH"/>
    <property type="match status" value="1"/>
</dbReference>
<dbReference type="InterPro" id="IPR031066">
    <property type="entry name" value="bHLH_ALC-like_plant"/>
</dbReference>
<comment type="subcellular location">
    <subcellularLocation>
        <location evidence="1">Nucleus</location>
    </subcellularLocation>
</comment>
<dbReference type="Gene3D" id="4.10.280.10">
    <property type="entry name" value="Helix-loop-helix DNA-binding domain"/>
    <property type="match status" value="1"/>
</dbReference>
<feature type="region of interest" description="Disordered" evidence="6">
    <location>
        <begin position="20"/>
        <end position="162"/>
    </location>
</feature>
<evidence type="ECO:0000256" key="2">
    <source>
        <dbReference type="ARBA" id="ARBA00023015"/>
    </source>
</evidence>
<proteinExistence type="predicted"/>
<evidence type="ECO:0000256" key="5">
    <source>
        <dbReference type="ARBA" id="ARBA00023242"/>
    </source>
</evidence>
<dbReference type="Pfam" id="PF00010">
    <property type="entry name" value="HLH"/>
    <property type="match status" value="1"/>
</dbReference>
<dbReference type="SUPFAM" id="SSF47459">
    <property type="entry name" value="HLH, helix-loop-helix DNA-binding domain"/>
    <property type="match status" value="1"/>
</dbReference>
<evidence type="ECO:0000256" key="3">
    <source>
        <dbReference type="ARBA" id="ARBA00023125"/>
    </source>
</evidence>
<evidence type="ECO:0000313" key="8">
    <source>
        <dbReference type="EMBL" id="MED6118488.1"/>
    </source>
</evidence>
<keyword evidence="9" id="KW-1185">Reference proteome</keyword>
<evidence type="ECO:0000259" key="7">
    <source>
        <dbReference type="PROSITE" id="PS50888"/>
    </source>
</evidence>
<evidence type="ECO:0000256" key="4">
    <source>
        <dbReference type="ARBA" id="ARBA00023163"/>
    </source>
</evidence>
<gene>
    <name evidence="8" type="ORF">PIB30_003236</name>
</gene>
<dbReference type="EMBL" id="JASCZI010030214">
    <property type="protein sequence ID" value="MED6118488.1"/>
    <property type="molecule type" value="Genomic_DNA"/>
</dbReference>
<keyword evidence="5" id="KW-0539">Nucleus</keyword>
<name>A0ABU6R352_9FABA</name>
<sequence>MGGSSNGGTFPCDSSEEFSALFNQLLSPPPQMPSGSGFPPQPGLTNRVLGPSSSASVSSSAFHFSSSSLHYDDDDDEDDPFLDHNPNNNNNNKSNNNNCNDDYIPAPLHDSDDANNNTRQYHHPIEKNGETSELPSRHAPPPRTSSKRSRAAEFHNLSEKRRRSRINEKMKALQNLIPNSNKTDKASMLDEAIEYLKQLQLQVQMLMMRNGLSLHPMSLPGGLRPMILPQTGVDFDDGNRFQNSIGGGAPSYTSDESLVARPPFGFHRPCSISNQSVAMPSLTNVATSDNNSSSFQSSIKDAHCSNMPQLLLDSTRMGKNPSPDVS</sequence>
<keyword evidence="4" id="KW-0804">Transcription</keyword>
<accession>A0ABU6R352</accession>
<evidence type="ECO:0000256" key="6">
    <source>
        <dbReference type="SAM" id="MobiDB-lite"/>
    </source>
</evidence>
<keyword evidence="3" id="KW-0238">DNA-binding</keyword>
<dbReference type="InterPro" id="IPR047265">
    <property type="entry name" value="PIF1-like_bHLH"/>
</dbReference>
<dbReference type="CDD" id="cd11445">
    <property type="entry name" value="bHLH_AtPIF_like"/>
    <property type="match status" value="1"/>
</dbReference>
<feature type="compositionally biased region" description="Low complexity" evidence="6">
    <location>
        <begin position="85"/>
        <end position="100"/>
    </location>
</feature>
<dbReference type="InterPro" id="IPR011598">
    <property type="entry name" value="bHLH_dom"/>
</dbReference>
<keyword evidence="2" id="KW-0805">Transcription regulation</keyword>